<evidence type="ECO:0000256" key="2">
    <source>
        <dbReference type="ARBA" id="ARBA00022448"/>
    </source>
</evidence>
<evidence type="ECO:0000313" key="6">
    <source>
        <dbReference type="Proteomes" id="UP001596958"/>
    </source>
</evidence>
<gene>
    <name evidence="5" type="ORF">ACFQZS_10680</name>
</gene>
<proteinExistence type="inferred from homology"/>
<keyword evidence="2" id="KW-0813">Transport</keyword>
<reference evidence="6" key="1">
    <citation type="journal article" date="2019" name="Int. J. Syst. Evol. Microbiol.">
        <title>The Global Catalogue of Microorganisms (GCM) 10K type strain sequencing project: providing services to taxonomists for standard genome sequencing and annotation.</title>
        <authorList>
            <consortium name="The Broad Institute Genomics Platform"/>
            <consortium name="The Broad Institute Genome Sequencing Center for Infectious Disease"/>
            <person name="Wu L."/>
            <person name="Ma J."/>
        </authorList>
    </citation>
    <scope>NUCLEOTIDE SEQUENCE [LARGE SCALE GENOMIC DNA]</scope>
    <source>
        <strain evidence="6">CCUG 63418</strain>
    </source>
</reference>
<dbReference type="InterPro" id="IPR035958">
    <property type="entry name" value="SecB-like_sf"/>
</dbReference>
<organism evidence="5 6">
    <name type="scientific">Mucilaginibacter calamicampi</name>
    <dbReference type="NCBI Taxonomy" id="1302352"/>
    <lineage>
        <taxon>Bacteria</taxon>
        <taxon>Pseudomonadati</taxon>
        <taxon>Bacteroidota</taxon>
        <taxon>Sphingobacteriia</taxon>
        <taxon>Sphingobacteriales</taxon>
        <taxon>Sphingobacteriaceae</taxon>
        <taxon>Mucilaginibacter</taxon>
    </lineage>
</organism>
<keyword evidence="6" id="KW-1185">Reference proteome</keyword>
<comment type="similarity">
    <text evidence="1">Belongs to the SecB family.</text>
</comment>
<dbReference type="SUPFAM" id="SSF54611">
    <property type="entry name" value="SecB-like"/>
    <property type="match status" value="1"/>
</dbReference>
<evidence type="ECO:0000313" key="5">
    <source>
        <dbReference type="EMBL" id="MFD0750610.1"/>
    </source>
</evidence>
<keyword evidence="4" id="KW-0811">Translocation</keyword>
<dbReference type="Pfam" id="PF02556">
    <property type="entry name" value="SecB"/>
    <property type="match status" value="1"/>
</dbReference>
<dbReference type="Proteomes" id="UP001596958">
    <property type="component" value="Unassembled WGS sequence"/>
</dbReference>
<dbReference type="EMBL" id="JBHTHU010000006">
    <property type="protein sequence ID" value="MFD0750610.1"/>
    <property type="molecule type" value="Genomic_DNA"/>
</dbReference>
<keyword evidence="3" id="KW-0653">Protein transport</keyword>
<comment type="caution">
    <text evidence="5">The sequence shown here is derived from an EMBL/GenBank/DDBJ whole genome shotgun (WGS) entry which is preliminary data.</text>
</comment>
<accession>A0ABW2YYC0</accession>
<evidence type="ECO:0000256" key="4">
    <source>
        <dbReference type="ARBA" id="ARBA00023010"/>
    </source>
</evidence>
<protein>
    <submittedName>
        <fullName evidence="5">Protein-export chaperone SecB</fullName>
    </submittedName>
</protein>
<evidence type="ECO:0000256" key="3">
    <source>
        <dbReference type="ARBA" id="ARBA00022927"/>
    </source>
</evidence>
<sequence length="142" mass="15812">MGTIKNSPFKLDQFIVEEFSISRKPTKQGKIDFGINPSGTIDDTNKVFKLTLNVYIKDSNESFDIKITALGFFEFKLVRSVESLSNYFYTNAPAIIFPYIRAYISSITALSGLKAINLPVMNLSSLKEDLKANTSVEVISAP</sequence>
<dbReference type="Gene3D" id="3.10.420.10">
    <property type="entry name" value="SecB-like"/>
    <property type="match status" value="1"/>
</dbReference>
<evidence type="ECO:0000256" key="1">
    <source>
        <dbReference type="ARBA" id="ARBA00009990"/>
    </source>
</evidence>
<dbReference type="InterPro" id="IPR003708">
    <property type="entry name" value="SecB"/>
</dbReference>
<dbReference type="RefSeq" id="WP_377100029.1">
    <property type="nucleotide sequence ID" value="NZ_JBHTHU010000006.1"/>
</dbReference>
<name>A0ABW2YYC0_9SPHI</name>